<name>A0A0B6Y871_9EUPU</name>
<gene>
    <name evidence="3" type="primary">ORF16386</name>
</gene>
<protein>
    <submittedName>
        <fullName evidence="3">Uncharacterized protein</fullName>
    </submittedName>
</protein>
<sequence>MAQTQCFVLCSTVLIILTTWLGVSAESDSFADNLRDGAASSTSDSENDMTNSQQEESFENYLHFLEMQNSIDELDKISDDDSYSGQEPENLDLTKKASSFVRIGKWYPMNRFIRIGRKFDDPNLGYDHEDEKRASKFVRIGKSPSSFVRI</sequence>
<evidence type="ECO:0000256" key="1">
    <source>
        <dbReference type="SAM" id="MobiDB-lite"/>
    </source>
</evidence>
<feature type="region of interest" description="Disordered" evidence="1">
    <location>
        <begin position="36"/>
        <end position="56"/>
    </location>
</feature>
<feature type="signal peptide" evidence="2">
    <location>
        <begin position="1"/>
        <end position="25"/>
    </location>
</feature>
<keyword evidence="2" id="KW-0732">Signal</keyword>
<feature type="chain" id="PRO_5002126328" evidence="2">
    <location>
        <begin position="26"/>
        <end position="150"/>
    </location>
</feature>
<evidence type="ECO:0000256" key="2">
    <source>
        <dbReference type="SAM" id="SignalP"/>
    </source>
</evidence>
<proteinExistence type="predicted"/>
<organism evidence="3">
    <name type="scientific">Arion vulgaris</name>
    <dbReference type="NCBI Taxonomy" id="1028688"/>
    <lineage>
        <taxon>Eukaryota</taxon>
        <taxon>Metazoa</taxon>
        <taxon>Spiralia</taxon>
        <taxon>Lophotrochozoa</taxon>
        <taxon>Mollusca</taxon>
        <taxon>Gastropoda</taxon>
        <taxon>Heterobranchia</taxon>
        <taxon>Euthyneura</taxon>
        <taxon>Panpulmonata</taxon>
        <taxon>Eupulmonata</taxon>
        <taxon>Stylommatophora</taxon>
        <taxon>Helicina</taxon>
        <taxon>Arionoidea</taxon>
        <taxon>Arionidae</taxon>
        <taxon>Arion</taxon>
    </lineage>
</organism>
<accession>A0A0B6Y871</accession>
<dbReference type="AlphaFoldDB" id="A0A0B6Y871"/>
<reference evidence="3" key="1">
    <citation type="submission" date="2014-12" db="EMBL/GenBank/DDBJ databases">
        <title>Insight into the proteome of Arion vulgaris.</title>
        <authorList>
            <person name="Aradska J."/>
            <person name="Bulat T."/>
            <person name="Smidak R."/>
            <person name="Sarate P."/>
            <person name="Gangsoo J."/>
            <person name="Sialana F."/>
            <person name="Bilban M."/>
            <person name="Lubec G."/>
        </authorList>
    </citation>
    <scope>NUCLEOTIDE SEQUENCE</scope>
    <source>
        <tissue evidence="3">Skin</tissue>
    </source>
</reference>
<feature type="non-terminal residue" evidence="3">
    <location>
        <position position="150"/>
    </location>
</feature>
<feature type="compositionally biased region" description="Polar residues" evidence="1">
    <location>
        <begin position="39"/>
        <end position="55"/>
    </location>
</feature>
<evidence type="ECO:0000313" key="3">
    <source>
        <dbReference type="EMBL" id="CEK52333.1"/>
    </source>
</evidence>
<dbReference type="EMBL" id="HACG01005468">
    <property type="protein sequence ID" value="CEK52333.1"/>
    <property type="molecule type" value="Transcribed_RNA"/>
</dbReference>